<name>A0A0D3JS44_EMIH1</name>
<reference evidence="3" key="1">
    <citation type="journal article" date="2013" name="Nature">
        <title>Pan genome of the phytoplankton Emiliania underpins its global distribution.</title>
        <authorList>
            <person name="Read B.A."/>
            <person name="Kegel J."/>
            <person name="Klute M.J."/>
            <person name="Kuo A."/>
            <person name="Lefebvre S.C."/>
            <person name="Maumus F."/>
            <person name="Mayer C."/>
            <person name="Miller J."/>
            <person name="Monier A."/>
            <person name="Salamov A."/>
            <person name="Young J."/>
            <person name="Aguilar M."/>
            <person name="Claverie J.M."/>
            <person name="Frickenhaus S."/>
            <person name="Gonzalez K."/>
            <person name="Herman E.K."/>
            <person name="Lin Y.C."/>
            <person name="Napier J."/>
            <person name="Ogata H."/>
            <person name="Sarno A.F."/>
            <person name="Shmutz J."/>
            <person name="Schroeder D."/>
            <person name="de Vargas C."/>
            <person name="Verret F."/>
            <person name="von Dassow P."/>
            <person name="Valentin K."/>
            <person name="Van de Peer Y."/>
            <person name="Wheeler G."/>
            <person name="Dacks J.B."/>
            <person name="Delwiche C.F."/>
            <person name="Dyhrman S.T."/>
            <person name="Glockner G."/>
            <person name="John U."/>
            <person name="Richards T."/>
            <person name="Worden A.Z."/>
            <person name="Zhang X."/>
            <person name="Grigoriev I.V."/>
            <person name="Allen A.E."/>
            <person name="Bidle K."/>
            <person name="Borodovsky M."/>
            <person name="Bowler C."/>
            <person name="Brownlee C."/>
            <person name="Cock J.M."/>
            <person name="Elias M."/>
            <person name="Gladyshev V.N."/>
            <person name="Groth M."/>
            <person name="Guda C."/>
            <person name="Hadaegh A."/>
            <person name="Iglesias-Rodriguez M.D."/>
            <person name="Jenkins J."/>
            <person name="Jones B.M."/>
            <person name="Lawson T."/>
            <person name="Leese F."/>
            <person name="Lindquist E."/>
            <person name="Lobanov A."/>
            <person name="Lomsadze A."/>
            <person name="Malik S.B."/>
            <person name="Marsh M.E."/>
            <person name="Mackinder L."/>
            <person name="Mock T."/>
            <person name="Mueller-Roeber B."/>
            <person name="Pagarete A."/>
            <person name="Parker M."/>
            <person name="Probert I."/>
            <person name="Quesneville H."/>
            <person name="Raines C."/>
            <person name="Rensing S.A."/>
            <person name="Riano-Pachon D.M."/>
            <person name="Richier S."/>
            <person name="Rokitta S."/>
            <person name="Shiraiwa Y."/>
            <person name="Soanes D.M."/>
            <person name="van der Giezen M."/>
            <person name="Wahlund T.M."/>
            <person name="Williams B."/>
            <person name="Wilson W."/>
            <person name="Wolfe G."/>
            <person name="Wurch L.L."/>
        </authorList>
    </citation>
    <scope>NUCLEOTIDE SEQUENCE</scope>
</reference>
<dbReference type="HOGENOM" id="CLU_067985_0_0_1"/>
<evidence type="ECO:0000313" key="3">
    <source>
        <dbReference type="Proteomes" id="UP000013827"/>
    </source>
</evidence>
<evidence type="ECO:0000256" key="1">
    <source>
        <dbReference type="SAM" id="MobiDB-lite"/>
    </source>
</evidence>
<dbReference type="Proteomes" id="UP000013827">
    <property type="component" value="Unassembled WGS sequence"/>
</dbReference>
<dbReference type="AlphaFoldDB" id="A0A0D3JS44"/>
<organism evidence="2 3">
    <name type="scientific">Emiliania huxleyi (strain CCMP1516)</name>
    <dbReference type="NCBI Taxonomy" id="280463"/>
    <lineage>
        <taxon>Eukaryota</taxon>
        <taxon>Haptista</taxon>
        <taxon>Haptophyta</taxon>
        <taxon>Prymnesiophyceae</taxon>
        <taxon>Isochrysidales</taxon>
        <taxon>Noelaerhabdaceae</taxon>
        <taxon>Emiliania</taxon>
    </lineage>
</organism>
<dbReference type="RefSeq" id="XP_005778758.1">
    <property type="nucleotide sequence ID" value="XM_005778701.1"/>
</dbReference>
<feature type="region of interest" description="Disordered" evidence="1">
    <location>
        <begin position="115"/>
        <end position="137"/>
    </location>
</feature>
<dbReference type="PaxDb" id="2903-EOD26329"/>
<reference evidence="2" key="2">
    <citation type="submission" date="2024-10" db="UniProtKB">
        <authorList>
            <consortium name="EnsemblProtists"/>
        </authorList>
    </citation>
    <scope>IDENTIFICATION</scope>
</reference>
<proteinExistence type="predicted"/>
<protein>
    <recommendedName>
        <fullName evidence="4">Protein kinase domain-containing protein</fullName>
    </recommendedName>
</protein>
<dbReference type="EnsemblProtists" id="EOD26329">
    <property type="protein sequence ID" value="EOD26329"/>
    <property type="gene ID" value="EMIHUDRAFT_435022"/>
</dbReference>
<evidence type="ECO:0008006" key="4">
    <source>
        <dbReference type="Google" id="ProtNLM"/>
    </source>
</evidence>
<sequence>LPQSKCAPAARSPVSRRRARTSLCARASSRPSLQLGVPLLRSRSLFLGARVEPSSRHSTAGVAVRGARFLLARAESSTCPRELRAEPPARRPTAEEPIVVRRCSRGAELLGLRPATLQDGRPPRYRRRTGGAGAGWRRSKCLGRRSTERRPASTLRRRPTRVVPLSLCRVRRRAQACRGLATALSPSLGVWDAGYDEHGFWSVEAARAARDAAAALALDAADGGAGAAAASLEGEHLEYLRRRGAPWGEPPVAGAAAPPEGARRRARIVDFWPGGALDTYRLRSRRRARRRAGWPWSARRGGCAARTRASLHAACRRNDSSAARLFLRRDG</sequence>
<evidence type="ECO:0000313" key="2">
    <source>
        <dbReference type="EnsemblProtists" id="EOD26329"/>
    </source>
</evidence>
<dbReference type="KEGG" id="ehx:EMIHUDRAFT_435022"/>
<dbReference type="GeneID" id="17271874"/>
<keyword evidence="3" id="KW-1185">Reference proteome</keyword>
<accession>A0A0D3JS44</accession>